<proteinExistence type="predicted"/>
<accession>A0A2T2YAY7</accession>
<comment type="caution">
    <text evidence="2">The sequence shown here is derived from an EMBL/GenBank/DDBJ whole genome shotgun (WGS) entry which is preliminary data.</text>
</comment>
<feature type="transmembrane region" description="Helical" evidence="1">
    <location>
        <begin position="26"/>
        <end position="47"/>
    </location>
</feature>
<keyword evidence="3" id="KW-1185">Reference proteome</keyword>
<protein>
    <submittedName>
        <fullName evidence="2">Uncharacterized protein</fullName>
    </submittedName>
</protein>
<evidence type="ECO:0000313" key="2">
    <source>
        <dbReference type="EMBL" id="PSR52669.1"/>
    </source>
</evidence>
<sequence>MKEKIVLPSNLESIIYKTKGFVGSRLIWFIFFLNFVFVKLICLGLFYQLLLSFLVILAVVLFVVERVIWVMVEIKIIYRSRLLVLLLFFGSYHKTFGQGLTAEVFAGTSWSLPTTLRIKQPGESTIQVNARYHTRPWRGSPYYAYRVGYQKWSAELVHHKLYLQNPAPEIQHFEVSHGYNLALISRTLPSRSSPGIFRIGLGLVIGHPEGRIRGNAINPVKSFFGGGYHISGICLQAAAGPPLGRAEHWYFRPEVKLTAAWARMPLLGGGTATVPNIALHTLFGFGYRSVRSN</sequence>
<dbReference type="EMBL" id="PYFT01000001">
    <property type="protein sequence ID" value="PSR52669.1"/>
    <property type="molecule type" value="Genomic_DNA"/>
</dbReference>
<evidence type="ECO:0000313" key="3">
    <source>
        <dbReference type="Proteomes" id="UP000240357"/>
    </source>
</evidence>
<evidence type="ECO:0000256" key="1">
    <source>
        <dbReference type="SAM" id="Phobius"/>
    </source>
</evidence>
<keyword evidence="1" id="KW-0812">Transmembrane</keyword>
<reference evidence="2 3" key="1">
    <citation type="submission" date="2018-03" db="EMBL/GenBank/DDBJ databases">
        <title>Adhaeribacter sp. HMF7605 Genome sequencing and assembly.</title>
        <authorList>
            <person name="Kang H."/>
            <person name="Kang J."/>
            <person name="Cha I."/>
            <person name="Kim H."/>
            <person name="Joh K."/>
        </authorList>
    </citation>
    <scope>NUCLEOTIDE SEQUENCE [LARGE SCALE GENOMIC DNA]</scope>
    <source>
        <strain evidence="2 3">HMF7605</strain>
    </source>
</reference>
<name>A0A2T2YAY7_9BACT</name>
<keyword evidence="1" id="KW-0472">Membrane</keyword>
<dbReference type="AlphaFoldDB" id="A0A2T2YAY7"/>
<keyword evidence="1" id="KW-1133">Transmembrane helix</keyword>
<dbReference type="Proteomes" id="UP000240357">
    <property type="component" value="Unassembled WGS sequence"/>
</dbReference>
<organism evidence="2 3">
    <name type="scientific">Adhaeribacter arboris</name>
    <dbReference type="NCBI Taxonomy" id="2072846"/>
    <lineage>
        <taxon>Bacteria</taxon>
        <taxon>Pseudomonadati</taxon>
        <taxon>Bacteroidota</taxon>
        <taxon>Cytophagia</taxon>
        <taxon>Cytophagales</taxon>
        <taxon>Hymenobacteraceae</taxon>
        <taxon>Adhaeribacter</taxon>
    </lineage>
</organism>
<feature type="transmembrane region" description="Helical" evidence="1">
    <location>
        <begin position="53"/>
        <end position="72"/>
    </location>
</feature>
<gene>
    <name evidence="2" type="ORF">AHMF7605_03580</name>
</gene>